<reference evidence="3 4" key="1">
    <citation type="journal article" date="2014" name="BMC Genomics">
        <title>Comparative genome sequencing reveals chemotype-specific gene clusters in the toxigenic black mold Stachybotrys.</title>
        <authorList>
            <person name="Semeiks J."/>
            <person name="Borek D."/>
            <person name="Otwinowski Z."/>
            <person name="Grishin N.V."/>
        </authorList>
    </citation>
    <scope>NUCLEOTIDE SEQUENCE [LARGE SCALE GENOMIC DNA]</scope>
    <source>
        <strain evidence="3 4">IBT 40285</strain>
    </source>
</reference>
<feature type="region of interest" description="Disordered" evidence="2">
    <location>
        <begin position="57"/>
        <end position="95"/>
    </location>
</feature>
<feature type="coiled-coil region" evidence="1">
    <location>
        <begin position="256"/>
        <end position="283"/>
    </location>
</feature>
<protein>
    <recommendedName>
        <fullName evidence="5">BZIP domain-containing protein</fullName>
    </recommendedName>
</protein>
<dbReference type="STRING" id="1283841.A0A084QEU1"/>
<evidence type="ECO:0000313" key="4">
    <source>
        <dbReference type="Proteomes" id="UP000028524"/>
    </source>
</evidence>
<dbReference type="InParanoid" id="A0A084QEU1"/>
<feature type="compositionally biased region" description="Acidic residues" evidence="2">
    <location>
        <begin position="294"/>
        <end position="305"/>
    </location>
</feature>
<proteinExistence type="predicted"/>
<dbReference type="AlphaFoldDB" id="A0A084QEU1"/>
<dbReference type="Proteomes" id="UP000028524">
    <property type="component" value="Unassembled WGS sequence"/>
</dbReference>
<feature type="region of interest" description="Disordered" evidence="2">
    <location>
        <begin position="1"/>
        <end position="21"/>
    </location>
</feature>
<sequence>MSASGPGMYQNTPAAGHAYDMAGKRVKKEEYGEAGTPPLNAGTLAHQHPNAINMALPTPQQHHQHSPFATYADNSNVSYNPHPQQQQQQQQKPQMPNLRPLSEVLIAGCTLASARLFLPSSMAPHDKAAIHARVLAELSLHEARLPVLPASRIPALPPKPRLAAYVEIPEGDERERQQARAFNNAISDQSQTIERQRNNMAAKKSRAVRVESLDNARRMLVDQAAELCWMRTQLVMTGGDPAAYDRLPASVRAGMRDNIAARVASLEDQNKEAKKRAELQARATLIRKRKADEHDDDAAAADDEERSTLGSLTPALETTVNRRGRGRQPSVSAPRGSSSPEEGGDMFFAQAA</sequence>
<feature type="compositionally biased region" description="Polar residues" evidence="2">
    <location>
        <begin position="72"/>
        <end position="83"/>
    </location>
</feature>
<dbReference type="OrthoDB" id="4847496at2759"/>
<keyword evidence="4" id="KW-1185">Reference proteome</keyword>
<organism evidence="3 4">
    <name type="scientific">Stachybotrys chlorohalonatus (strain IBT 40285)</name>
    <dbReference type="NCBI Taxonomy" id="1283841"/>
    <lineage>
        <taxon>Eukaryota</taxon>
        <taxon>Fungi</taxon>
        <taxon>Dikarya</taxon>
        <taxon>Ascomycota</taxon>
        <taxon>Pezizomycotina</taxon>
        <taxon>Sordariomycetes</taxon>
        <taxon>Hypocreomycetidae</taxon>
        <taxon>Hypocreales</taxon>
        <taxon>Stachybotryaceae</taxon>
        <taxon>Stachybotrys</taxon>
    </lineage>
</organism>
<name>A0A084QEU1_STAC4</name>
<dbReference type="HOGENOM" id="CLU_790295_0_0_1"/>
<evidence type="ECO:0000313" key="3">
    <source>
        <dbReference type="EMBL" id="KFA62476.1"/>
    </source>
</evidence>
<feature type="compositionally biased region" description="Polar residues" evidence="2">
    <location>
        <begin position="308"/>
        <end position="321"/>
    </location>
</feature>
<accession>A0A084QEU1</accession>
<evidence type="ECO:0000256" key="2">
    <source>
        <dbReference type="SAM" id="MobiDB-lite"/>
    </source>
</evidence>
<evidence type="ECO:0000256" key="1">
    <source>
        <dbReference type="SAM" id="Coils"/>
    </source>
</evidence>
<evidence type="ECO:0008006" key="5">
    <source>
        <dbReference type="Google" id="ProtNLM"/>
    </source>
</evidence>
<gene>
    <name evidence="3" type="ORF">S40285_05833</name>
</gene>
<dbReference type="EMBL" id="KL660795">
    <property type="protein sequence ID" value="KFA62476.1"/>
    <property type="molecule type" value="Genomic_DNA"/>
</dbReference>
<keyword evidence="1" id="KW-0175">Coiled coil</keyword>
<feature type="region of interest" description="Disordered" evidence="2">
    <location>
        <begin position="288"/>
        <end position="352"/>
    </location>
</feature>
<feature type="compositionally biased region" description="Polar residues" evidence="2">
    <location>
        <begin position="329"/>
        <end position="340"/>
    </location>
</feature>
<feature type="compositionally biased region" description="Polar residues" evidence="2">
    <location>
        <begin position="1"/>
        <end position="13"/>
    </location>
</feature>